<organism evidence="1 2">
    <name type="scientific">Mucilaginibacter celer</name>
    <dbReference type="NCBI Taxonomy" id="2305508"/>
    <lineage>
        <taxon>Bacteria</taxon>
        <taxon>Pseudomonadati</taxon>
        <taxon>Bacteroidota</taxon>
        <taxon>Sphingobacteriia</taxon>
        <taxon>Sphingobacteriales</taxon>
        <taxon>Sphingobacteriaceae</taxon>
        <taxon>Mucilaginibacter</taxon>
    </lineage>
</organism>
<gene>
    <name evidence="1" type="ORF">HYN43_029415</name>
</gene>
<accession>A0A494W6G3</accession>
<keyword evidence="2" id="KW-1185">Reference proteome</keyword>
<sequence>MLTSLQKSFLEARVVLPRPADFDEDVIIVSVGNEKSLFSHRHVRAAGKSHHFVFVKEESTGWVCADIKLQEWIERYNADAEKLLQHFA</sequence>
<dbReference type="EMBL" id="CP032869">
    <property type="protein sequence ID" value="AYL99138.1"/>
    <property type="molecule type" value="Genomic_DNA"/>
</dbReference>
<name>A0A494W6G3_9SPHI</name>
<protein>
    <submittedName>
        <fullName evidence="1">Uncharacterized protein</fullName>
    </submittedName>
</protein>
<proteinExistence type="predicted"/>
<dbReference type="KEGG" id="muh:HYN43_029415"/>
<evidence type="ECO:0000313" key="2">
    <source>
        <dbReference type="Proteomes" id="UP000270046"/>
    </source>
</evidence>
<dbReference type="Proteomes" id="UP000270046">
    <property type="component" value="Chromosome"/>
</dbReference>
<dbReference type="RefSeq" id="WP_119407381.1">
    <property type="nucleotide sequence ID" value="NZ_CP032869.1"/>
</dbReference>
<dbReference type="AlphaFoldDB" id="A0A494W6G3"/>
<evidence type="ECO:0000313" key="1">
    <source>
        <dbReference type="EMBL" id="AYL99138.1"/>
    </source>
</evidence>
<dbReference type="OrthoDB" id="9904910at2"/>
<reference evidence="1 2" key="1">
    <citation type="submission" date="2018-10" db="EMBL/GenBank/DDBJ databases">
        <title>Genome sequencing of Mucilaginibacter sp. HYN0043.</title>
        <authorList>
            <person name="Kim M."/>
            <person name="Yi H."/>
        </authorList>
    </citation>
    <scope>NUCLEOTIDE SEQUENCE [LARGE SCALE GENOMIC DNA]</scope>
    <source>
        <strain evidence="1 2">HYN0043</strain>
    </source>
</reference>